<dbReference type="GO" id="GO:0022627">
    <property type="term" value="C:cytosolic small ribosomal subunit"/>
    <property type="evidence" value="ECO:0007669"/>
    <property type="project" value="TreeGrafter"/>
</dbReference>
<feature type="domain" description="S1 motif" evidence="5">
    <location>
        <begin position="356"/>
        <end position="412"/>
    </location>
</feature>
<feature type="domain" description="S1 motif" evidence="5">
    <location>
        <begin position="268"/>
        <end position="339"/>
    </location>
</feature>
<dbReference type="GO" id="GO:0003729">
    <property type="term" value="F:mRNA binding"/>
    <property type="evidence" value="ECO:0007669"/>
    <property type="project" value="TreeGrafter"/>
</dbReference>
<dbReference type="EMBL" id="JAGQHR010000036">
    <property type="protein sequence ID" value="MCA9726499.1"/>
    <property type="molecule type" value="Genomic_DNA"/>
</dbReference>
<protein>
    <submittedName>
        <fullName evidence="6">S1 RNA-binding domain-containing protein</fullName>
    </submittedName>
</protein>
<sequence length="412" mass="44445">MSEQHIPTDSQPTNEAESTTSDATVSNDSPEPEPAAEAKPAEAKPAEAKPEPAAVAPGNAPNDLEEDPARAAARRAAFAEMLDQYGSPDRGETPPVGSRVQARIVQLGEETSFVDFGGRSEGVVETRLLRGDDGELQYQIGDSIELTVISDQDQVVLGTSMQVDSSDALRMIREARQQGLPVSGKVIALNAGGLEVQVSGVRGFCPFSQVEIGYCAEPSAFIGQTLDFLVDQMEEKGKSTNLVLSRKNLLLRTEAQRTEEMLDTLKAGAELEGTVTRMQPFGAFVDLGGVEGLVHVSEIQYGRTDKPSDVLKSGQKVRVRVLNLDRQEGKRPRISLSIKAAKPDPWNDVTEQFWEGKKTNGTVMRLTNFGAFVELTPGIEGLVHVSEIAHRQIADPSEVLSVGQVVEVSVLK</sequence>
<dbReference type="CDD" id="cd05688">
    <property type="entry name" value="S1_RPS1_repeat_ec3"/>
    <property type="match status" value="1"/>
</dbReference>
<feature type="compositionally biased region" description="Polar residues" evidence="4">
    <location>
        <begin position="1"/>
        <end position="29"/>
    </location>
</feature>
<dbReference type="InterPro" id="IPR012340">
    <property type="entry name" value="NA-bd_OB-fold"/>
</dbReference>
<feature type="domain" description="S1 motif" evidence="5">
    <location>
        <begin position="179"/>
        <end position="247"/>
    </location>
</feature>
<dbReference type="Pfam" id="PF00575">
    <property type="entry name" value="S1"/>
    <property type="match status" value="2"/>
</dbReference>
<dbReference type="PANTHER" id="PTHR10724">
    <property type="entry name" value="30S RIBOSOMAL PROTEIN S1"/>
    <property type="match status" value="1"/>
</dbReference>
<comment type="caution">
    <text evidence="6">The sequence shown here is derived from an EMBL/GenBank/DDBJ whole genome shotgun (WGS) entry which is preliminary data.</text>
</comment>
<keyword evidence="2" id="KW-0689">Ribosomal protein</keyword>
<name>A0A956LW08_UNCEI</name>
<dbReference type="SUPFAM" id="SSF50249">
    <property type="entry name" value="Nucleic acid-binding proteins"/>
    <property type="match status" value="4"/>
</dbReference>
<dbReference type="InterPro" id="IPR035104">
    <property type="entry name" value="Ribosomal_protein_S1-like"/>
</dbReference>
<dbReference type="PANTHER" id="PTHR10724:SF7">
    <property type="entry name" value="SMALL RIBOSOMAL SUBUNIT PROTEIN BS1C"/>
    <property type="match status" value="1"/>
</dbReference>
<dbReference type="InterPro" id="IPR050437">
    <property type="entry name" value="Ribos_protein_bS1-like"/>
</dbReference>
<dbReference type="PRINTS" id="PR00681">
    <property type="entry name" value="RIBOSOMALS1"/>
</dbReference>
<feature type="domain" description="S1 motif" evidence="5">
    <location>
        <begin position="97"/>
        <end position="162"/>
    </location>
</feature>
<organism evidence="6 7">
    <name type="scientific">Eiseniibacteriota bacterium</name>
    <dbReference type="NCBI Taxonomy" id="2212470"/>
    <lineage>
        <taxon>Bacteria</taxon>
        <taxon>Candidatus Eiseniibacteriota</taxon>
    </lineage>
</organism>
<dbReference type="PROSITE" id="PS50126">
    <property type="entry name" value="S1"/>
    <property type="match status" value="4"/>
</dbReference>
<dbReference type="GO" id="GO:0003735">
    <property type="term" value="F:structural constituent of ribosome"/>
    <property type="evidence" value="ECO:0007669"/>
    <property type="project" value="TreeGrafter"/>
</dbReference>
<feature type="region of interest" description="Disordered" evidence="4">
    <location>
        <begin position="1"/>
        <end position="71"/>
    </location>
</feature>
<dbReference type="Proteomes" id="UP000697710">
    <property type="component" value="Unassembled WGS sequence"/>
</dbReference>
<proteinExistence type="inferred from homology"/>
<evidence type="ECO:0000259" key="5">
    <source>
        <dbReference type="PROSITE" id="PS50126"/>
    </source>
</evidence>
<dbReference type="FunFam" id="2.40.50.140:FF:000051">
    <property type="entry name" value="RNA-binding transcriptional accessory protein"/>
    <property type="match status" value="1"/>
</dbReference>
<evidence type="ECO:0000256" key="2">
    <source>
        <dbReference type="ARBA" id="ARBA00022980"/>
    </source>
</evidence>
<comment type="similarity">
    <text evidence="1">Belongs to the bacterial ribosomal protein bS1 family.</text>
</comment>
<dbReference type="GO" id="GO:0006412">
    <property type="term" value="P:translation"/>
    <property type="evidence" value="ECO:0007669"/>
    <property type="project" value="TreeGrafter"/>
</dbReference>
<evidence type="ECO:0000256" key="3">
    <source>
        <dbReference type="ARBA" id="ARBA00023274"/>
    </source>
</evidence>
<dbReference type="CDD" id="cd04465">
    <property type="entry name" value="S1_RPS1_repeat_ec2_hs2"/>
    <property type="match status" value="1"/>
</dbReference>
<evidence type="ECO:0000313" key="6">
    <source>
        <dbReference type="EMBL" id="MCA9726499.1"/>
    </source>
</evidence>
<reference evidence="6" key="1">
    <citation type="submission" date="2020-04" db="EMBL/GenBank/DDBJ databases">
        <authorList>
            <person name="Zhang T."/>
        </authorList>
    </citation>
    <scope>NUCLEOTIDE SEQUENCE</scope>
    <source>
        <strain evidence="6">HKST-UBA01</strain>
    </source>
</reference>
<feature type="non-terminal residue" evidence="6">
    <location>
        <position position="412"/>
    </location>
</feature>
<dbReference type="InterPro" id="IPR003029">
    <property type="entry name" value="S1_domain"/>
</dbReference>
<gene>
    <name evidence="6" type="ORF">KC729_02385</name>
</gene>
<feature type="compositionally biased region" description="Basic and acidic residues" evidence="4">
    <location>
        <begin position="39"/>
        <end position="50"/>
    </location>
</feature>
<accession>A0A956LW08</accession>
<evidence type="ECO:0000256" key="1">
    <source>
        <dbReference type="ARBA" id="ARBA00006767"/>
    </source>
</evidence>
<dbReference type="AlphaFoldDB" id="A0A956LW08"/>
<evidence type="ECO:0000313" key="7">
    <source>
        <dbReference type="Proteomes" id="UP000697710"/>
    </source>
</evidence>
<keyword evidence="3" id="KW-0687">Ribonucleoprotein</keyword>
<evidence type="ECO:0000256" key="4">
    <source>
        <dbReference type="SAM" id="MobiDB-lite"/>
    </source>
</evidence>
<dbReference type="SMART" id="SM00316">
    <property type="entry name" value="S1"/>
    <property type="match status" value="4"/>
</dbReference>
<dbReference type="Gene3D" id="2.40.50.140">
    <property type="entry name" value="Nucleic acid-binding proteins"/>
    <property type="match status" value="4"/>
</dbReference>
<reference evidence="6" key="2">
    <citation type="journal article" date="2021" name="Microbiome">
        <title>Successional dynamics and alternative stable states in a saline activated sludge microbial community over 9 years.</title>
        <authorList>
            <person name="Wang Y."/>
            <person name="Ye J."/>
            <person name="Ju F."/>
            <person name="Liu L."/>
            <person name="Boyd J.A."/>
            <person name="Deng Y."/>
            <person name="Parks D.H."/>
            <person name="Jiang X."/>
            <person name="Yin X."/>
            <person name="Woodcroft B.J."/>
            <person name="Tyson G.W."/>
            <person name="Hugenholtz P."/>
            <person name="Polz M.F."/>
            <person name="Zhang T."/>
        </authorList>
    </citation>
    <scope>NUCLEOTIDE SEQUENCE</scope>
    <source>
        <strain evidence="6">HKST-UBA01</strain>
    </source>
</reference>